<comment type="caution">
    <text evidence="2">The sequence shown here is derived from an EMBL/GenBank/DDBJ whole genome shotgun (WGS) entry which is preliminary data.</text>
</comment>
<protein>
    <submittedName>
        <fullName evidence="2">Uncharacterized protein</fullName>
    </submittedName>
</protein>
<keyword evidence="1" id="KW-0812">Transmembrane</keyword>
<evidence type="ECO:0000256" key="1">
    <source>
        <dbReference type="SAM" id="Phobius"/>
    </source>
</evidence>
<organism evidence="2 3">
    <name type="scientific">Hypsibius exemplaris</name>
    <name type="common">Freshwater tardigrade</name>
    <dbReference type="NCBI Taxonomy" id="2072580"/>
    <lineage>
        <taxon>Eukaryota</taxon>
        <taxon>Metazoa</taxon>
        <taxon>Ecdysozoa</taxon>
        <taxon>Tardigrada</taxon>
        <taxon>Eutardigrada</taxon>
        <taxon>Parachela</taxon>
        <taxon>Hypsibioidea</taxon>
        <taxon>Hypsibiidae</taxon>
        <taxon>Hypsibius</taxon>
    </lineage>
</organism>
<accession>A0A1W0WZ28</accession>
<keyword evidence="1" id="KW-1133">Transmembrane helix</keyword>
<proteinExistence type="predicted"/>
<feature type="transmembrane region" description="Helical" evidence="1">
    <location>
        <begin position="57"/>
        <end position="81"/>
    </location>
</feature>
<reference evidence="3" key="1">
    <citation type="submission" date="2017-01" db="EMBL/GenBank/DDBJ databases">
        <title>Comparative genomics of anhydrobiosis in the tardigrade Hypsibius dujardini.</title>
        <authorList>
            <person name="Yoshida Y."/>
            <person name="Koutsovoulos G."/>
            <person name="Laetsch D."/>
            <person name="Stevens L."/>
            <person name="Kumar S."/>
            <person name="Horikawa D."/>
            <person name="Ishino K."/>
            <person name="Komine S."/>
            <person name="Tomita M."/>
            <person name="Blaxter M."/>
            <person name="Arakawa K."/>
        </authorList>
    </citation>
    <scope>NUCLEOTIDE SEQUENCE [LARGE SCALE GENOMIC DNA]</scope>
    <source>
        <strain evidence="3">Z151</strain>
    </source>
</reference>
<feature type="transmembrane region" description="Helical" evidence="1">
    <location>
        <begin position="25"/>
        <end position="45"/>
    </location>
</feature>
<evidence type="ECO:0000313" key="2">
    <source>
        <dbReference type="EMBL" id="OQV20457.1"/>
    </source>
</evidence>
<name>A0A1W0WZ28_HYPEX</name>
<sequence>MAVPSPRSRCARFCRFVIWKQGWLLIKFIIYLILSVSVFLAGIALEQSGALHQKYWAAYSFDAAAIALLIKSAASLVQALWPFCYREVGCLRKCLARCSCCCGDLQPSDFRNASEAQLKVLQILAQLTQITNLVDSQEISSIRDRLRFTRPTDNVYYLREMSSVNDQSAVADPEADTGEIRNPKTPLLNATCTNIAYTTPRDNVPSYRYPEVAEQIHRQILELKGDDYLMAASNSECLRCFFYIRNTHDHYLIDELDNMYKVKDVWIPPNIGDSEFLFYGELTLENKGGQKLAFNVVTELPCGDPGSPSSLPVLDEMIHEKQLKLDESDRFGLKENFGTREPFAFRYKFSKPDKKTYETTFDNACKRLEIDQQGMQDGFYGAGLVFIDNPAQRKPGEKPQYCTVLAEDYCQLHTKEDHCKVRLIMDKLFLRSS</sequence>
<gene>
    <name evidence="2" type="ORF">BV898_05502</name>
</gene>
<evidence type="ECO:0000313" key="3">
    <source>
        <dbReference type="Proteomes" id="UP000192578"/>
    </source>
</evidence>
<dbReference type="EMBL" id="MTYJ01000030">
    <property type="protein sequence ID" value="OQV20457.1"/>
    <property type="molecule type" value="Genomic_DNA"/>
</dbReference>
<dbReference type="Proteomes" id="UP000192578">
    <property type="component" value="Unassembled WGS sequence"/>
</dbReference>
<keyword evidence="3" id="KW-1185">Reference proteome</keyword>
<dbReference type="AlphaFoldDB" id="A0A1W0WZ28"/>
<keyword evidence="1" id="KW-0472">Membrane</keyword>